<dbReference type="Gene3D" id="1.10.630.10">
    <property type="entry name" value="Cytochrome P450"/>
    <property type="match status" value="1"/>
</dbReference>
<dbReference type="InterPro" id="IPR002401">
    <property type="entry name" value="Cyt_P450_E_grp-I"/>
</dbReference>
<evidence type="ECO:0000256" key="10">
    <source>
        <dbReference type="ARBA" id="ARBA00023136"/>
    </source>
</evidence>
<dbReference type="PRINTS" id="PR00385">
    <property type="entry name" value="P450"/>
</dbReference>
<dbReference type="GO" id="GO:0046872">
    <property type="term" value="F:metal ion binding"/>
    <property type="evidence" value="ECO:0007669"/>
    <property type="project" value="UniProtKB-KW"/>
</dbReference>
<keyword evidence="8 11" id="KW-0408">Iron</keyword>
<comment type="caution">
    <text evidence="14">The sequence shown here is derived from an EMBL/GenBank/DDBJ whole genome shotgun (WGS) entry which is preliminary data.</text>
</comment>
<evidence type="ECO:0000256" key="12">
    <source>
        <dbReference type="RuleBase" id="RU000461"/>
    </source>
</evidence>
<dbReference type="SUPFAM" id="SSF48264">
    <property type="entry name" value="Cytochrome P450"/>
    <property type="match status" value="1"/>
</dbReference>
<keyword evidence="9 12" id="KW-0503">Monooxygenase</keyword>
<comment type="subcellular location">
    <subcellularLocation>
        <location evidence="1">Membrane</location>
        <topology evidence="1">Single-pass membrane protein</topology>
    </subcellularLocation>
</comment>
<dbReference type="PANTHER" id="PTHR24282:SF273">
    <property type="entry name" value="CYTOCHROME P450 CYP72A219-LIKE"/>
    <property type="match status" value="1"/>
</dbReference>
<dbReference type="AlphaFoldDB" id="A0ABD1RS33"/>
<organism evidence="14 15">
    <name type="scientific">Forsythia ovata</name>
    <dbReference type="NCBI Taxonomy" id="205694"/>
    <lineage>
        <taxon>Eukaryota</taxon>
        <taxon>Viridiplantae</taxon>
        <taxon>Streptophyta</taxon>
        <taxon>Embryophyta</taxon>
        <taxon>Tracheophyta</taxon>
        <taxon>Spermatophyta</taxon>
        <taxon>Magnoliopsida</taxon>
        <taxon>eudicotyledons</taxon>
        <taxon>Gunneridae</taxon>
        <taxon>Pentapetalae</taxon>
        <taxon>asterids</taxon>
        <taxon>lamiids</taxon>
        <taxon>Lamiales</taxon>
        <taxon>Oleaceae</taxon>
        <taxon>Forsythieae</taxon>
        <taxon>Forsythia</taxon>
    </lineage>
</organism>
<keyword evidence="4 13" id="KW-0812">Transmembrane</keyword>
<dbReference type="PROSITE" id="PS00086">
    <property type="entry name" value="CYTOCHROME_P450"/>
    <property type="match status" value="1"/>
</dbReference>
<dbReference type="PRINTS" id="PR00463">
    <property type="entry name" value="EP450I"/>
</dbReference>
<proteinExistence type="inferred from homology"/>
<evidence type="ECO:0000256" key="4">
    <source>
        <dbReference type="ARBA" id="ARBA00022692"/>
    </source>
</evidence>
<dbReference type="InterPro" id="IPR001128">
    <property type="entry name" value="Cyt_P450"/>
</dbReference>
<gene>
    <name evidence="14" type="ORF">Fot_43126</name>
</gene>
<dbReference type="Pfam" id="PF00067">
    <property type="entry name" value="p450"/>
    <property type="match status" value="1"/>
</dbReference>
<dbReference type="InterPro" id="IPR017972">
    <property type="entry name" value="Cyt_P450_CS"/>
</dbReference>
<evidence type="ECO:0000256" key="11">
    <source>
        <dbReference type="PIRSR" id="PIRSR602401-1"/>
    </source>
</evidence>
<evidence type="ECO:0000313" key="14">
    <source>
        <dbReference type="EMBL" id="KAL2489834.1"/>
    </source>
</evidence>
<keyword evidence="3 11" id="KW-0349">Heme</keyword>
<sequence>MWDLVAIVLLTMTLMGAWKIFSWAWLNPKKKERILKQQGFRGNSYTLRNFLFGDVKQNSLVYAEALGKPIGIHDDAVPRIIPFVHKTIQKYGTKSFMWVGPRPRVLVLDPDQMKTIMNEFNNFTKNFKVTNSIVQLLVGGLINLEGKEWSKSRGSLNPIFYVEKLKQMVPAFQLSCAEIMNEWNNLASKDGSCVVEMVHYLESYTSKVLSKALLATDHSKDQRIYELLKEMSIMAKQTTQIVYIPGAKYWPTKENRRAKQIMSELKILFMERINDKTNAIKERRTKGDNFFDVILELDQVAEAHGIKNVDDVLGQLKLFYFAGFESTSMMLVWTMILLSIHQDWQQRARGEVFQVFGDREPDYEGLSQLKVVSMIFNEVLRLYPSVVELSRLVEQETRLGENIVPADTLLMLPIMMVHRNPEYWGEDANEFKPDRFVEGVIKATKGKNAYFPFGWGPRVCIGQNFALLEGKVMMANILRTFSFELSPTYTHAPYVVLTLQPQHGAPIILRKLN</sequence>
<evidence type="ECO:0000256" key="6">
    <source>
        <dbReference type="ARBA" id="ARBA00022989"/>
    </source>
</evidence>
<evidence type="ECO:0000256" key="1">
    <source>
        <dbReference type="ARBA" id="ARBA00004167"/>
    </source>
</evidence>
<evidence type="ECO:0000256" key="5">
    <source>
        <dbReference type="ARBA" id="ARBA00022723"/>
    </source>
</evidence>
<evidence type="ECO:0000256" key="9">
    <source>
        <dbReference type="ARBA" id="ARBA00023033"/>
    </source>
</evidence>
<evidence type="ECO:0000256" key="3">
    <source>
        <dbReference type="ARBA" id="ARBA00022617"/>
    </source>
</evidence>
<dbReference type="Proteomes" id="UP001604277">
    <property type="component" value="Unassembled WGS sequence"/>
</dbReference>
<dbReference type="EMBL" id="JBFOLJ010000012">
    <property type="protein sequence ID" value="KAL2489834.1"/>
    <property type="molecule type" value="Genomic_DNA"/>
</dbReference>
<keyword evidence="7 12" id="KW-0560">Oxidoreductase</keyword>
<dbReference type="InterPro" id="IPR050665">
    <property type="entry name" value="Cytochrome_P450_Monooxygen"/>
</dbReference>
<keyword evidence="6 13" id="KW-1133">Transmembrane helix</keyword>
<accession>A0ABD1RS33</accession>
<dbReference type="GO" id="GO:0004497">
    <property type="term" value="F:monooxygenase activity"/>
    <property type="evidence" value="ECO:0007669"/>
    <property type="project" value="UniProtKB-KW"/>
</dbReference>
<keyword evidence="15" id="KW-1185">Reference proteome</keyword>
<dbReference type="GO" id="GO:0016020">
    <property type="term" value="C:membrane"/>
    <property type="evidence" value="ECO:0007669"/>
    <property type="project" value="UniProtKB-SubCell"/>
</dbReference>
<evidence type="ECO:0000256" key="13">
    <source>
        <dbReference type="SAM" id="Phobius"/>
    </source>
</evidence>
<comment type="cofactor">
    <cofactor evidence="11">
        <name>heme</name>
        <dbReference type="ChEBI" id="CHEBI:30413"/>
    </cofactor>
</comment>
<comment type="similarity">
    <text evidence="2 12">Belongs to the cytochrome P450 family.</text>
</comment>
<keyword evidence="10 13" id="KW-0472">Membrane</keyword>
<name>A0ABD1RS33_9LAMI</name>
<dbReference type="PANTHER" id="PTHR24282">
    <property type="entry name" value="CYTOCHROME P450 FAMILY MEMBER"/>
    <property type="match status" value="1"/>
</dbReference>
<protein>
    <submittedName>
        <fullName evidence="14">Cytochrome</fullName>
    </submittedName>
</protein>
<reference evidence="15" key="1">
    <citation type="submission" date="2024-07" db="EMBL/GenBank/DDBJ databases">
        <title>Two chromosome-level genome assemblies of Korean endemic species Abeliophyllum distichum and Forsythia ovata (Oleaceae).</title>
        <authorList>
            <person name="Jang H."/>
        </authorList>
    </citation>
    <scope>NUCLEOTIDE SEQUENCE [LARGE SCALE GENOMIC DNA]</scope>
</reference>
<evidence type="ECO:0000256" key="8">
    <source>
        <dbReference type="ARBA" id="ARBA00023004"/>
    </source>
</evidence>
<feature type="binding site" description="axial binding residue" evidence="11">
    <location>
        <position position="460"/>
    </location>
    <ligand>
        <name>heme</name>
        <dbReference type="ChEBI" id="CHEBI:30413"/>
    </ligand>
    <ligandPart>
        <name>Fe</name>
        <dbReference type="ChEBI" id="CHEBI:18248"/>
    </ligandPart>
</feature>
<keyword evidence="5 11" id="KW-0479">Metal-binding</keyword>
<evidence type="ECO:0000256" key="7">
    <source>
        <dbReference type="ARBA" id="ARBA00023002"/>
    </source>
</evidence>
<dbReference type="InterPro" id="IPR036396">
    <property type="entry name" value="Cyt_P450_sf"/>
</dbReference>
<evidence type="ECO:0000256" key="2">
    <source>
        <dbReference type="ARBA" id="ARBA00010617"/>
    </source>
</evidence>
<feature type="transmembrane region" description="Helical" evidence="13">
    <location>
        <begin position="318"/>
        <end position="340"/>
    </location>
</feature>
<evidence type="ECO:0000313" key="15">
    <source>
        <dbReference type="Proteomes" id="UP001604277"/>
    </source>
</evidence>